<dbReference type="Gene3D" id="2.40.160.20">
    <property type="match status" value="1"/>
</dbReference>
<feature type="domain" description="Outer membrane protein beta-barrel" evidence="6">
    <location>
        <begin position="8"/>
        <end position="243"/>
    </location>
</feature>
<comment type="subcellular location">
    <subcellularLocation>
        <location evidence="1">Membrane</location>
    </subcellularLocation>
</comment>
<feature type="chain" id="PRO_5015897762" description="Outer membrane protein beta-barrel domain-containing protein" evidence="5">
    <location>
        <begin position="20"/>
        <end position="286"/>
    </location>
</feature>
<dbReference type="GO" id="GO:0016020">
    <property type="term" value="C:membrane"/>
    <property type="evidence" value="ECO:0007669"/>
    <property type="project" value="UniProtKB-SubCell"/>
</dbReference>
<gene>
    <name evidence="7" type="ORF">DI544_03190</name>
</gene>
<evidence type="ECO:0000256" key="1">
    <source>
        <dbReference type="ARBA" id="ARBA00004370"/>
    </source>
</evidence>
<proteinExistence type="inferred from homology"/>
<feature type="signal peptide" evidence="5">
    <location>
        <begin position="1"/>
        <end position="19"/>
    </location>
</feature>
<dbReference type="AlphaFoldDB" id="A0A2W5QUM0"/>
<evidence type="ECO:0000256" key="2">
    <source>
        <dbReference type="ARBA" id="ARBA00022729"/>
    </source>
</evidence>
<dbReference type="Proteomes" id="UP000249229">
    <property type="component" value="Unassembled WGS sequence"/>
</dbReference>
<evidence type="ECO:0000313" key="8">
    <source>
        <dbReference type="Proteomes" id="UP000249229"/>
    </source>
</evidence>
<dbReference type="SUPFAM" id="SSF56925">
    <property type="entry name" value="OMPA-like"/>
    <property type="match status" value="1"/>
</dbReference>
<dbReference type="InterPro" id="IPR027385">
    <property type="entry name" value="Beta-barrel_OMP"/>
</dbReference>
<accession>A0A2W5QUM0</accession>
<dbReference type="PANTHER" id="PTHR34001:SF3">
    <property type="entry name" value="BLL7405 PROTEIN"/>
    <property type="match status" value="1"/>
</dbReference>
<name>A0A2W5QUM0_9SPHN</name>
<dbReference type="PANTHER" id="PTHR34001">
    <property type="entry name" value="BLL7405 PROTEIN"/>
    <property type="match status" value="1"/>
</dbReference>
<dbReference type="EMBL" id="QFQI01000002">
    <property type="protein sequence ID" value="PZQ61657.1"/>
    <property type="molecule type" value="Genomic_DNA"/>
</dbReference>
<keyword evidence="2 5" id="KW-0732">Signal</keyword>
<evidence type="ECO:0000256" key="3">
    <source>
        <dbReference type="ARBA" id="ARBA00023136"/>
    </source>
</evidence>
<dbReference type="InterPro" id="IPR011250">
    <property type="entry name" value="OMP/PagP_B-barrel"/>
</dbReference>
<organism evidence="7 8">
    <name type="scientific">Sphingomonas taxi</name>
    <dbReference type="NCBI Taxonomy" id="1549858"/>
    <lineage>
        <taxon>Bacteria</taxon>
        <taxon>Pseudomonadati</taxon>
        <taxon>Pseudomonadota</taxon>
        <taxon>Alphaproteobacteria</taxon>
        <taxon>Sphingomonadales</taxon>
        <taxon>Sphingomonadaceae</taxon>
        <taxon>Sphingomonas</taxon>
    </lineage>
</organism>
<dbReference type="Pfam" id="PF13505">
    <property type="entry name" value="OMP_b-brl"/>
    <property type="match status" value="1"/>
</dbReference>
<protein>
    <recommendedName>
        <fullName evidence="6">Outer membrane protein beta-barrel domain-containing protein</fullName>
    </recommendedName>
</protein>
<evidence type="ECO:0000256" key="4">
    <source>
        <dbReference type="ARBA" id="ARBA00038306"/>
    </source>
</evidence>
<evidence type="ECO:0000259" key="6">
    <source>
        <dbReference type="Pfam" id="PF13505"/>
    </source>
</evidence>
<evidence type="ECO:0000256" key="5">
    <source>
        <dbReference type="SAM" id="SignalP"/>
    </source>
</evidence>
<comment type="caution">
    <text evidence="7">The sequence shown here is derived from an EMBL/GenBank/DDBJ whole genome shotgun (WGS) entry which is preliminary data.</text>
</comment>
<evidence type="ECO:0000313" key="7">
    <source>
        <dbReference type="EMBL" id="PZQ61657.1"/>
    </source>
</evidence>
<keyword evidence="3" id="KW-0472">Membrane</keyword>
<dbReference type="InterPro" id="IPR051692">
    <property type="entry name" value="OMP-like"/>
</dbReference>
<reference evidence="7 8" key="1">
    <citation type="submission" date="2017-08" db="EMBL/GenBank/DDBJ databases">
        <title>Infants hospitalized years apart are colonized by the same room-sourced microbial strains.</title>
        <authorList>
            <person name="Brooks B."/>
            <person name="Olm M.R."/>
            <person name="Firek B.A."/>
            <person name="Baker R."/>
            <person name="Thomas B.C."/>
            <person name="Morowitz M.J."/>
            <person name="Banfield J.F."/>
        </authorList>
    </citation>
    <scope>NUCLEOTIDE SEQUENCE [LARGE SCALE GENOMIC DNA]</scope>
    <source>
        <strain evidence="7">S2_005_001_R1_22</strain>
    </source>
</reference>
<comment type="similarity">
    <text evidence="4">Belongs to the Omp25/RopB family.</text>
</comment>
<sequence length="286" mass="30422">MKAYVLAAAAAMSAAPALAQDGGSSDPSVSGGFSGIYVGASGGYDVQPNDGTARIEFDRNLDGRFGDTVLTGTSADAFAPGFCGGAARGARGPQNGGPGCRKDRDAWSYNARVGFDHQSGPIVYGVLGEFGRTHINDSTTGFSSTPANYVMYRQVNWEAAVRARAGYTPNDSTLFYGTFGPSLARIDSEFSSSQSTNTFTARGRQDQFGFQGGGGIEQRFGDHFSVGLEYVYHQYQDNDYRVRAAGPAGTPFTNAANGGTVDGTDFRRSDDKFRWHSLRATAAFRF</sequence>